<dbReference type="EMBL" id="AY186194">
    <property type="protein sequence ID" value="AAP50713.1"/>
    <property type="molecule type" value="Genomic_DNA"/>
</dbReference>
<dbReference type="Proteomes" id="UP000115582">
    <property type="component" value="Segment"/>
</dbReference>
<evidence type="ECO:0000313" key="1">
    <source>
        <dbReference type="EMBL" id="AAP50713.1"/>
    </source>
</evidence>
<evidence type="ECO:0000313" key="4">
    <source>
        <dbReference type="Proteomes" id="UP000161430"/>
    </source>
</evidence>
<dbReference type="RefSeq" id="YP_068280.1">
    <property type="nucleotide sequence ID" value="NC_006150.1"/>
</dbReference>
<reference evidence="2 3" key="2">
    <citation type="journal article" date="2006" name="J. Virol.">
        <title>Genomic sequence of rhesus cytomegalovirus 180.92: insights into the coding potential of rhesus cytomegalovirus.</title>
        <authorList>
            <person name="Rivailler P."/>
            <person name="Kaur A."/>
            <person name="Johnson R.P."/>
            <person name="Wang F."/>
        </authorList>
    </citation>
    <scope>NUCLEOTIDE SEQUENCE [LARGE SCALE GENOMIC DNA]</scope>
    <source>
        <strain evidence="2">CMV 180.92</strain>
    </source>
</reference>
<proteinExistence type="predicted"/>
<sequence length="110" mass="11758">MARCCGLHCLEHMGVGDLEYVFGTHRTVAGLCVFPGVGTQLHRVCLCSGLHPPTRTACCCLPGSRPATFLRDRVLSVMDARSEMDSGAHCCHCGPDYTSSAPRHLDGAVL</sequence>
<dbReference type="KEGG" id="vg:2952662"/>
<dbReference type="EMBL" id="DQ120516">
    <property type="protein sequence ID" value="AAZ80709.1"/>
    <property type="molecule type" value="Genomic_DNA"/>
</dbReference>
<name>Q7TFF1_RHCM6</name>
<reference evidence="1 4" key="1">
    <citation type="journal article" date="2003" name="J. Virol.">
        <title>Complete sequence and genomic analysis of rhesus cytomegalovirus.</title>
        <authorList>
            <person name="Hansen S.G."/>
            <person name="Strelow L.I."/>
            <person name="Franchi D.C."/>
            <person name="Anders D.G."/>
            <person name="Wong S.W."/>
        </authorList>
    </citation>
    <scope>NUCLEOTIDE SEQUENCE [LARGE SCALE GENOMIC DNA]</scope>
    <source>
        <strain evidence="1">68-1</strain>
    </source>
</reference>
<accession>Q7TFF1</accession>
<evidence type="ECO:0000313" key="3">
    <source>
        <dbReference type="Proteomes" id="UP000115582"/>
    </source>
</evidence>
<organism evidence="1 4">
    <name type="scientific">Rhesus cytomegalovirus (strain 68-1)</name>
    <name type="common">RhCMV</name>
    <dbReference type="NCBI Taxonomy" id="47929"/>
    <lineage>
        <taxon>Viruses</taxon>
        <taxon>Duplodnaviria</taxon>
        <taxon>Heunggongvirae</taxon>
        <taxon>Peploviricota</taxon>
        <taxon>Herviviricetes</taxon>
        <taxon>Herpesvirales</taxon>
        <taxon>Orthoherpesviridae</taxon>
        <taxon>Betaherpesvirinae</taxon>
        <taxon>Cytomegalovirus</taxon>
        <taxon>Cytomegalovirus macacinebeta3</taxon>
    </lineage>
</organism>
<dbReference type="Proteomes" id="UP000161430">
    <property type="component" value="Segment"/>
</dbReference>
<protein>
    <submittedName>
        <fullName evidence="1">Rh191</fullName>
    </submittedName>
</protein>
<accession>Q2FAA6</accession>
<dbReference type="GeneID" id="2952662"/>
<organismHost>
    <name type="scientific">Macaca mulatta</name>
    <name type="common">Rhesus macaque</name>
    <dbReference type="NCBI Taxonomy" id="9544"/>
</organismHost>
<keyword evidence="4" id="KW-1185">Reference proteome</keyword>
<evidence type="ECO:0000313" key="2">
    <source>
        <dbReference type="EMBL" id="AAZ80709.1"/>
    </source>
</evidence>